<comment type="caution">
    <text evidence="3">The sequence shown here is derived from an EMBL/GenBank/DDBJ whole genome shotgun (WGS) entry which is preliminary data.</text>
</comment>
<dbReference type="PANTHER" id="PTHR43674:SF2">
    <property type="entry name" value="BETA-UREIDOPROPIONASE"/>
    <property type="match status" value="1"/>
</dbReference>
<reference evidence="3 4" key="1">
    <citation type="submission" date="2017-09" db="EMBL/GenBank/DDBJ databases">
        <title>Large-scale bioinformatics analysis of Bacillus genomes uncovers conserved roles of natural products in bacterial physiology.</title>
        <authorList>
            <consortium name="Agbiome Team Llc"/>
            <person name="Bleich R.M."/>
            <person name="Kirk G.J."/>
            <person name="Santa Maria K.C."/>
            <person name="Allen S.E."/>
            <person name="Farag S."/>
            <person name="Shank E.A."/>
            <person name="Bowers A."/>
        </authorList>
    </citation>
    <scope>NUCLEOTIDE SEQUENCE [LARGE SCALE GENOMIC DNA]</scope>
    <source>
        <strain evidence="3 4">AFS003229</strain>
    </source>
</reference>
<keyword evidence="1 3" id="KW-0378">Hydrolase</keyword>
<dbReference type="CDD" id="cd07197">
    <property type="entry name" value="nitrilase"/>
    <property type="match status" value="1"/>
</dbReference>
<dbReference type="PANTHER" id="PTHR43674">
    <property type="entry name" value="NITRILASE C965.09-RELATED"/>
    <property type="match status" value="1"/>
</dbReference>
<dbReference type="GO" id="GO:0016811">
    <property type="term" value="F:hydrolase activity, acting on carbon-nitrogen (but not peptide) bonds, in linear amides"/>
    <property type="evidence" value="ECO:0007669"/>
    <property type="project" value="UniProtKB-ARBA"/>
</dbReference>
<dbReference type="InterPro" id="IPR050345">
    <property type="entry name" value="Aliph_Amidase/BUP"/>
</dbReference>
<dbReference type="PROSITE" id="PS50263">
    <property type="entry name" value="CN_HYDROLASE"/>
    <property type="match status" value="1"/>
</dbReference>
<evidence type="ECO:0000256" key="1">
    <source>
        <dbReference type="ARBA" id="ARBA00022801"/>
    </source>
</evidence>
<dbReference type="RefSeq" id="WP_098178182.1">
    <property type="nucleotide sequence ID" value="NZ_NUEQ01000140.1"/>
</dbReference>
<dbReference type="Proteomes" id="UP000220106">
    <property type="component" value="Unassembled WGS sequence"/>
</dbReference>
<evidence type="ECO:0000313" key="4">
    <source>
        <dbReference type="Proteomes" id="UP000220106"/>
    </source>
</evidence>
<sequence length="253" mass="28292">MGKIKIALLHLLPIAGDVEYNQKLIEQAIHIASNNNAKWIITPELCVSGLQFNHKIGTGWINRQPDAWMSNLSRKLKNLKSTVFLGCPEKGSNGELYNAVFVIDKKGHLLGKQRKTNSIIDDWSASGDVTEPIKTDNVEVGIMICADAYTKDIAYNLFEKGAEILIAPSSWGPGLHGPEGEWEQRSLETGLPVIVCNRTGEDETVRFWDAESMIIKNGVRLLTHKSKQSAILTFEWDLQSMELISSHFDIDYI</sequence>
<dbReference type="Gene3D" id="3.60.110.10">
    <property type="entry name" value="Carbon-nitrogen hydrolase"/>
    <property type="match status" value="1"/>
</dbReference>
<dbReference type="EMBL" id="NUEQ01000140">
    <property type="protein sequence ID" value="PEJ23867.1"/>
    <property type="molecule type" value="Genomic_DNA"/>
</dbReference>
<evidence type="ECO:0000313" key="3">
    <source>
        <dbReference type="EMBL" id="PEJ23867.1"/>
    </source>
</evidence>
<organism evidence="3 4">
    <name type="scientific">Peribacillus butanolivorans</name>
    <dbReference type="NCBI Taxonomy" id="421767"/>
    <lineage>
        <taxon>Bacteria</taxon>
        <taxon>Bacillati</taxon>
        <taxon>Bacillota</taxon>
        <taxon>Bacilli</taxon>
        <taxon>Bacillales</taxon>
        <taxon>Bacillaceae</taxon>
        <taxon>Peribacillus</taxon>
    </lineage>
</organism>
<dbReference type="SUPFAM" id="SSF56317">
    <property type="entry name" value="Carbon-nitrogen hydrolase"/>
    <property type="match status" value="1"/>
</dbReference>
<proteinExistence type="predicted"/>
<dbReference type="AlphaFoldDB" id="A0AAX0RV73"/>
<protein>
    <submittedName>
        <fullName evidence="3">Carbon-nitrogen hydrolase family protein</fullName>
    </submittedName>
</protein>
<accession>A0AAX0RV73</accession>
<gene>
    <name evidence="3" type="ORF">CN689_27790</name>
</gene>
<feature type="domain" description="CN hydrolase" evidence="2">
    <location>
        <begin position="4"/>
        <end position="238"/>
    </location>
</feature>
<dbReference type="InterPro" id="IPR003010">
    <property type="entry name" value="C-N_Hydrolase"/>
</dbReference>
<evidence type="ECO:0000259" key="2">
    <source>
        <dbReference type="PROSITE" id="PS50263"/>
    </source>
</evidence>
<dbReference type="InterPro" id="IPR036526">
    <property type="entry name" value="C-N_Hydrolase_sf"/>
</dbReference>
<dbReference type="Pfam" id="PF00795">
    <property type="entry name" value="CN_hydrolase"/>
    <property type="match status" value="1"/>
</dbReference>
<name>A0AAX0RV73_9BACI</name>